<dbReference type="GO" id="GO:0016151">
    <property type="term" value="F:nickel cation binding"/>
    <property type="evidence" value="ECO:0007669"/>
    <property type="project" value="UniProtKB-UniRule"/>
</dbReference>
<dbReference type="HAMAP" id="MF_01074">
    <property type="entry name" value="LarC"/>
    <property type="match status" value="1"/>
</dbReference>
<keyword evidence="1 3" id="KW-0533">Nickel</keyword>
<dbReference type="GO" id="GO:0051604">
    <property type="term" value="P:protein maturation"/>
    <property type="evidence" value="ECO:0007669"/>
    <property type="project" value="UniProtKB-UniRule"/>
</dbReference>
<dbReference type="InterPro" id="IPR002822">
    <property type="entry name" value="Ni_insertion"/>
</dbReference>
<evidence type="ECO:0000256" key="1">
    <source>
        <dbReference type="ARBA" id="ARBA00022596"/>
    </source>
</evidence>
<evidence type="ECO:0000256" key="3">
    <source>
        <dbReference type="HAMAP-Rule" id="MF_01074"/>
    </source>
</evidence>
<name>A0A6G4HUJ3_CLOBO</name>
<gene>
    <name evidence="3 4" type="primary">larC</name>
    <name evidence="4" type="ORF">FDG29_12215</name>
</gene>
<dbReference type="PANTHER" id="PTHR36566:SF1">
    <property type="entry name" value="PYRIDINIUM-3,5-BISTHIOCARBOXYLIC ACID MONONUCLEOTIDE NICKEL INSERTION PROTEIN"/>
    <property type="match status" value="1"/>
</dbReference>
<dbReference type="NCBIfam" id="TIGR00299">
    <property type="entry name" value="nickel pincer cofactor biosynthesis protein LarC"/>
    <property type="match status" value="1"/>
</dbReference>
<evidence type="ECO:0000256" key="2">
    <source>
        <dbReference type="ARBA" id="ARBA00023239"/>
    </source>
</evidence>
<dbReference type="PANTHER" id="PTHR36566">
    <property type="entry name" value="NICKEL INSERTION PROTEIN-RELATED"/>
    <property type="match status" value="1"/>
</dbReference>
<dbReference type="Gene3D" id="3.10.20.300">
    <property type="entry name" value="mk0293 like domain"/>
    <property type="match status" value="1"/>
</dbReference>
<dbReference type="EMBL" id="SXEU01000004">
    <property type="protein sequence ID" value="NFV16922.1"/>
    <property type="molecule type" value="Genomic_DNA"/>
</dbReference>
<keyword evidence="2 3" id="KW-0456">Lyase</keyword>
<evidence type="ECO:0000313" key="4">
    <source>
        <dbReference type="EMBL" id="NFV16922.1"/>
    </source>
</evidence>
<dbReference type="RefSeq" id="WP_061312137.1">
    <property type="nucleotide sequence ID" value="NZ_JACBCU010000002.1"/>
</dbReference>
<comment type="function">
    <text evidence="3">Involved in the biosynthesis of a nickel-pincer cofactor ((SCS)Ni(II) pincer complex). Binds Ni(2+), and functions in nickel delivery to pyridinium-3,5-bisthiocarboxylic acid mononucleotide (P2TMN), to form the mature cofactor. Is thus probably required for the activation of nickel-pincer cofactor-dependent enzymes.</text>
</comment>
<protein>
    <recommendedName>
        <fullName evidence="3">Pyridinium-3,5-bisthiocarboxylic acid mononucleotide nickel insertion protein</fullName>
        <shortName evidence="3">P2TMN nickel insertion protein</shortName>
        <ecNumber evidence="3">4.99.1.12</ecNumber>
    </recommendedName>
    <alternativeName>
        <fullName evidence="3">Nickel-pincer cofactor biosynthesis protein LarC</fullName>
    </alternativeName>
</protein>
<organism evidence="4">
    <name type="scientific">Clostridium botulinum</name>
    <dbReference type="NCBI Taxonomy" id="1491"/>
    <lineage>
        <taxon>Bacteria</taxon>
        <taxon>Bacillati</taxon>
        <taxon>Bacillota</taxon>
        <taxon>Clostridia</taxon>
        <taxon>Eubacteriales</taxon>
        <taxon>Clostridiaceae</taxon>
        <taxon>Clostridium</taxon>
    </lineage>
</organism>
<accession>A0A6G4HUJ3</accession>
<proteinExistence type="inferred from homology"/>
<comment type="catalytic activity">
    <reaction evidence="3">
        <text>Ni(II)-pyridinium-3,5-bisthiocarboxylate mononucleotide = pyridinium-3,5-bisthiocarboxylate mononucleotide + Ni(2+)</text>
        <dbReference type="Rhea" id="RHEA:54784"/>
        <dbReference type="ChEBI" id="CHEBI:49786"/>
        <dbReference type="ChEBI" id="CHEBI:137372"/>
        <dbReference type="ChEBI" id="CHEBI:137373"/>
        <dbReference type="EC" id="4.99.1.12"/>
    </reaction>
</comment>
<reference evidence="4" key="1">
    <citation type="submission" date="2019-04" db="EMBL/GenBank/DDBJ databases">
        <title>Genome sequencing of Clostridium botulinum Groups I-IV and Clostridium butyricum.</title>
        <authorList>
            <person name="Brunt J."/>
            <person name="Van Vliet A.H.M."/>
            <person name="Stringer S.C."/>
            <person name="Carter A.T."/>
            <person name="Peck M.W."/>
        </authorList>
    </citation>
    <scope>NUCLEOTIDE SEQUENCE</scope>
    <source>
        <strain evidence="4">751/1</strain>
    </source>
</reference>
<dbReference type="Pfam" id="PF01969">
    <property type="entry name" value="Ni_insertion"/>
    <property type="match status" value="1"/>
</dbReference>
<dbReference type="Gene3D" id="3.30.70.1380">
    <property type="entry name" value="Transcriptional regulatory protein pf0864 domain like"/>
    <property type="match status" value="1"/>
</dbReference>
<dbReference type="EC" id="4.99.1.12" evidence="3"/>
<dbReference type="GO" id="GO:0016829">
    <property type="term" value="F:lyase activity"/>
    <property type="evidence" value="ECO:0007669"/>
    <property type="project" value="UniProtKB-UniRule"/>
</dbReference>
<comment type="caution">
    <text evidence="4">The sequence shown here is derived from an EMBL/GenBank/DDBJ whole genome shotgun (WGS) entry which is preliminary data.</text>
</comment>
<comment type="similarity">
    <text evidence="3">Belongs to the LarC family.</text>
</comment>
<dbReference type="AlphaFoldDB" id="A0A6G4HUJ3"/>
<sequence length="429" mass="48699">MRKILYYDCFSGISGDMNLGALIDLGVDKEYLLKELAKLNINDEFEIKINKDSRKGISGTKVDVILKNLHEHNHEHEHSHDYVHSRGHEHEHNHEHSHEHEHNHAHDHRNVININKIIDNSNLNDNVKKISKEIFLEVAKAEGKVHNKPLEEVHFHEVGATDSIVDIVGAAICLDYLKVDKVLCSKVQVGSGFVKCAHGTMPVPAPATAEILKDIPMVSSEEIPFEATTPTGAAIVVSTVYKFTQNKNFYIEKVGYGIGGKDLSDIPNVLRVFLAEVKEQEENDIEKEEALILECNIDDMNSEIYEYVINKLLHEGASDAYITPIIMKKTRPAAKLTVLCENKLENIMREIIFKETTTLGIRKYSVEKSMLKRKIEKVKTIYGEISVKKSYLKGQVLNSKPEYEDCKKIALENNIPIKEVYEAVNERKE</sequence>